<dbReference type="Proteomes" id="UP000664534">
    <property type="component" value="Unassembled WGS sequence"/>
</dbReference>
<evidence type="ECO:0008006" key="4">
    <source>
        <dbReference type="Google" id="ProtNLM"/>
    </source>
</evidence>
<feature type="region of interest" description="Disordered" evidence="1">
    <location>
        <begin position="1"/>
        <end position="25"/>
    </location>
</feature>
<dbReference type="Pfam" id="PF13563">
    <property type="entry name" value="2_5_RNA_ligase2"/>
    <property type="match status" value="1"/>
</dbReference>
<protein>
    <recommendedName>
        <fullName evidence="4">2'-5' RNA ligase superfamily-domain-containing protein</fullName>
    </recommendedName>
</protein>
<keyword evidence="3" id="KW-1185">Reference proteome</keyword>
<evidence type="ECO:0000256" key="1">
    <source>
        <dbReference type="SAM" id="MobiDB-lite"/>
    </source>
</evidence>
<reference evidence="2" key="1">
    <citation type="submission" date="2021-03" db="EMBL/GenBank/DDBJ databases">
        <authorList>
            <person name="Tagirdzhanova G."/>
        </authorList>
    </citation>
    <scope>NUCLEOTIDE SEQUENCE</scope>
</reference>
<dbReference type="EMBL" id="CAJPDT010000156">
    <property type="protein sequence ID" value="CAF9941762.1"/>
    <property type="molecule type" value="Genomic_DNA"/>
</dbReference>
<gene>
    <name evidence="2" type="ORF">IMSHALPRED_002884</name>
</gene>
<accession>A0A8H3PIP0</accession>
<proteinExistence type="predicted"/>
<name>A0A8H3PIP0_9LECA</name>
<comment type="caution">
    <text evidence="2">The sequence shown here is derived from an EMBL/GenBank/DDBJ whole genome shotgun (WGS) entry which is preliminary data.</text>
</comment>
<dbReference type="Gene3D" id="3.90.1140.10">
    <property type="entry name" value="Cyclic phosphodiesterase"/>
    <property type="match status" value="1"/>
</dbReference>
<evidence type="ECO:0000313" key="2">
    <source>
        <dbReference type="EMBL" id="CAF9941762.1"/>
    </source>
</evidence>
<evidence type="ECO:0000313" key="3">
    <source>
        <dbReference type="Proteomes" id="UP000664534"/>
    </source>
</evidence>
<dbReference type="AlphaFoldDB" id="A0A8H3PIP0"/>
<organism evidence="2 3">
    <name type="scientific">Imshaugia aleurites</name>
    <dbReference type="NCBI Taxonomy" id="172621"/>
    <lineage>
        <taxon>Eukaryota</taxon>
        <taxon>Fungi</taxon>
        <taxon>Dikarya</taxon>
        <taxon>Ascomycota</taxon>
        <taxon>Pezizomycotina</taxon>
        <taxon>Lecanoromycetes</taxon>
        <taxon>OSLEUM clade</taxon>
        <taxon>Lecanoromycetidae</taxon>
        <taxon>Lecanorales</taxon>
        <taxon>Lecanorineae</taxon>
        <taxon>Parmeliaceae</taxon>
        <taxon>Imshaugia</taxon>
    </lineage>
</organism>
<dbReference type="OrthoDB" id="5364416at2759"/>
<sequence length="215" mass="23890">MKMASQPAKTVPTSPSNPAPLGPYTAANYTRLAEHTANTGREEEDSYILALHTDYSHHTCVTALRTQYFPPKLNKLSAHIALFRALPGSQLATMTADISALAETQSAFPIATGEAYLIGHGVAIEANAPPARGIYDALKGKWEGFLSKQDKSFRAHYTIQNKVDEGVRRKTLEEVRRNFEGSQGLVDGLSLYRYDRGYWRHMKDFMFPREASANP</sequence>